<reference evidence="10" key="1">
    <citation type="journal article" date="2017" name="Plant J.">
        <title>The pomegranate (Punica granatum L.) genome and the genomics of punicalagin biosynthesis.</title>
        <authorList>
            <person name="Qin G."/>
            <person name="Xu C."/>
            <person name="Ming R."/>
            <person name="Tang H."/>
            <person name="Guyot R."/>
            <person name="Kramer E.M."/>
            <person name="Hu Y."/>
            <person name="Yi X."/>
            <person name="Qi Y."/>
            <person name="Xu X."/>
            <person name="Gao Z."/>
            <person name="Pan H."/>
            <person name="Jian J."/>
            <person name="Tian Y."/>
            <person name="Yue Z."/>
            <person name="Xu Y."/>
        </authorList>
    </citation>
    <scope>NUCLEOTIDE SEQUENCE [LARGE SCALE GENOMIC DNA]</scope>
    <source>
        <strain evidence="10">cv. Dabenzi</strain>
    </source>
</reference>
<keyword evidence="11" id="KW-1185">Reference proteome</keyword>
<feature type="compositionally biased region" description="Acidic residues" evidence="6">
    <location>
        <begin position="1"/>
        <end position="11"/>
    </location>
</feature>
<comment type="similarity">
    <text evidence="2">Belongs to the major facilitator superfamily. Proton-dependent oligopeptide transporter (POT/PTR) (TC 2.A.17) family.</text>
</comment>
<evidence type="ECO:0000256" key="6">
    <source>
        <dbReference type="SAM" id="MobiDB-lite"/>
    </source>
</evidence>
<feature type="transmembrane region" description="Helical" evidence="7">
    <location>
        <begin position="57"/>
        <end position="84"/>
    </location>
</feature>
<dbReference type="Proteomes" id="UP000233551">
    <property type="component" value="Unassembled WGS sequence"/>
</dbReference>
<evidence type="ECO:0000313" key="10">
    <source>
        <dbReference type="Proteomes" id="UP000197138"/>
    </source>
</evidence>
<dbReference type="GeneID" id="116194267"/>
<evidence type="ECO:0000256" key="3">
    <source>
        <dbReference type="ARBA" id="ARBA00022692"/>
    </source>
</evidence>
<feature type="transmembrane region" description="Helical" evidence="7">
    <location>
        <begin position="96"/>
        <end position="117"/>
    </location>
</feature>
<feature type="transmembrane region" description="Helical" evidence="7">
    <location>
        <begin position="496"/>
        <end position="520"/>
    </location>
</feature>
<reference evidence="8" key="2">
    <citation type="submission" date="2017-06" db="EMBL/GenBank/DDBJ databases">
        <title>The pomegranate genome and the genomics of punicalagin biosynthesis.</title>
        <authorList>
            <person name="Xu C."/>
        </authorList>
    </citation>
    <scope>NUCLEOTIDE SEQUENCE [LARGE SCALE GENOMIC DNA]</scope>
    <source>
        <tissue evidence="8">Fresh leaf</tissue>
    </source>
</reference>
<dbReference type="SUPFAM" id="SSF103473">
    <property type="entry name" value="MFS general substrate transporter"/>
    <property type="match status" value="1"/>
</dbReference>
<dbReference type="Pfam" id="PF00854">
    <property type="entry name" value="PTR2"/>
    <property type="match status" value="1"/>
</dbReference>
<feature type="region of interest" description="Disordered" evidence="6">
    <location>
        <begin position="1"/>
        <end position="20"/>
    </location>
</feature>
<dbReference type="InterPro" id="IPR000109">
    <property type="entry name" value="POT_fam"/>
</dbReference>
<accession>A0A218X0W2</accession>
<organism evidence="8 10">
    <name type="scientific">Punica granatum</name>
    <name type="common">Pomegranate</name>
    <dbReference type="NCBI Taxonomy" id="22663"/>
    <lineage>
        <taxon>Eukaryota</taxon>
        <taxon>Viridiplantae</taxon>
        <taxon>Streptophyta</taxon>
        <taxon>Embryophyta</taxon>
        <taxon>Tracheophyta</taxon>
        <taxon>Spermatophyta</taxon>
        <taxon>Magnoliopsida</taxon>
        <taxon>eudicotyledons</taxon>
        <taxon>Gunneridae</taxon>
        <taxon>Pentapetalae</taxon>
        <taxon>rosids</taxon>
        <taxon>malvids</taxon>
        <taxon>Myrtales</taxon>
        <taxon>Lythraceae</taxon>
        <taxon>Punica</taxon>
    </lineage>
</organism>
<dbReference type="EMBL" id="MTKT01002492">
    <property type="protein sequence ID" value="OWM78614.1"/>
    <property type="molecule type" value="Genomic_DNA"/>
</dbReference>
<feature type="transmembrane region" description="Helical" evidence="7">
    <location>
        <begin position="380"/>
        <end position="400"/>
    </location>
</feature>
<evidence type="ECO:0000256" key="4">
    <source>
        <dbReference type="ARBA" id="ARBA00022989"/>
    </source>
</evidence>
<feature type="transmembrane region" description="Helical" evidence="7">
    <location>
        <begin position="458"/>
        <end position="484"/>
    </location>
</feature>
<feature type="transmembrane region" description="Helical" evidence="7">
    <location>
        <begin position="187"/>
        <end position="206"/>
    </location>
</feature>
<evidence type="ECO:0000313" key="8">
    <source>
        <dbReference type="EMBL" id="OWM78614.1"/>
    </source>
</evidence>
<reference evidence="9 11" key="3">
    <citation type="submission" date="2017-11" db="EMBL/GenBank/DDBJ databases">
        <title>De-novo sequencing of pomegranate (Punica granatum L.) genome.</title>
        <authorList>
            <person name="Akparov Z."/>
            <person name="Amiraslanov A."/>
            <person name="Hajiyeva S."/>
            <person name="Abbasov M."/>
            <person name="Kaur K."/>
            <person name="Hamwieh A."/>
            <person name="Solovyev V."/>
            <person name="Salamov A."/>
            <person name="Braich B."/>
            <person name="Kosarev P."/>
            <person name="Mahmoud A."/>
            <person name="Hajiyev E."/>
            <person name="Babayeva S."/>
            <person name="Izzatullayeva V."/>
            <person name="Mammadov A."/>
            <person name="Mammadov A."/>
            <person name="Sharifova S."/>
            <person name="Ojaghi J."/>
            <person name="Eynullazada K."/>
            <person name="Bayramov B."/>
            <person name="Abdulazimova A."/>
            <person name="Shahmuradov I."/>
        </authorList>
    </citation>
    <scope>NUCLEOTIDE SEQUENCE [LARGE SCALE GENOMIC DNA]</scope>
    <source>
        <strain evidence="9">AG2017</strain>
        <strain evidence="11">cv. AG2017</strain>
        <tissue evidence="9">Leaf</tissue>
    </source>
</reference>
<dbReference type="InterPro" id="IPR036259">
    <property type="entry name" value="MFS_trans_sf"/>
</dbReference>
<dbReference type="PANTHER" id="PTHR11654">
    <property type="entry name" value="OLIGOPEPTIDE TRANSPORTER-RELATED"/>
    <property type="match status" value="1"/>
</dbReference>
<feature type="transmembrane region" description="Helical" evidence="7">
    <location>
        <begin position="137"/>
        <end position="166"/>
    </location>
</feature>
<comment type="subcellular location">
    <subcellularLocation>
        <location evidence="1">Membrane</location>
        <topology evidence="1">Multi-pass membrane protein</topology>
    </subcellularLocation>
</comment>
<sequence>MSAEEEADLENEISSSTPSRPRGGWRAVFFIIGNESFERLASMGLIMNLSVYLKIKYNMYGVFLINVVSIWGGSCNILPLFGAFIAEKYLGRFKTLLLGCSASFVGMSMMALTAGIPQLRPAACDPLQPKLDCPEPAAGHLSFLFVALGFLAIGAGCIRPCCIAFGADQFQVGTEKGRKNLQSFFNWWYLSFTATLILALSVVVYIQTKVSWVVGLAIPAGCLALSVVIFVIGLPTYVMMKPQGSVYSDLAKVIVAAVRKSRMRGRGDSGTSPSFYDPPLPESDPPVTKLHHTERFRFLDKSCLITDPSELNAQGLPAKRWKLCSVQQVEQFKCLVSIAPVWASGIACFLVMDQQTVNGILQAIQSNQAAGRNFKIPPGWAGLTSMIVLSFWIFLYETVAPYISRKLQGKRCKRLTIQQRMNLGIITSIAAMIVAGIVEKRRRDMALRSGSFISPMSMAFLLPQFALSGLVEAFAAIAVMELLTSHVPEGLRTVGGAVYFFSMSIASYLTSSIVSLVHGLTEKNGRTPWVGGRDLNAGRLDYYYYIIAAVGLLNLLYFNLFAKKCMSVAL</sequence>
<proteinExistence type="inferred from homology"/>
<keyword evidence="5 7" id="KW-0472">Membrane</keyword>
<comment type="caution">
    <text evidence="8">The sequence shown here is derived from an EMBL/GenBank/DDBJ whole genome shotgun (WGS) entry which is preliminary data.</text>
</comment>
<feature type="transmembrane region" description="Helical" evidence="7">
    <location>
        <begin position="542"/>
        <end position="562"/>
    </location>
</feature>
<keyword evidence="4 7" id="KW-1133">Transmembrane helix</keyword>
<dbReference type="AlphaFoldDB" id="A0A218X0W2"/>
<feature type="region of interest" description="Disordered" evidence="6">
    <location>
        <begin position="264"/>
        <end position="286"/>
    </location>
</feature>
<keyword evidence="3 7" id="KW-0812">Transmembrane</keyword>
<feature type="transmembrane region" description="Helical" evidence="7">
    <location>
        <begin position="421"/>
        <end position="438"/>
    </location>
</feature>
<evidence type="ECO:0000313" key="9">
    <source>
        <dbReference type="EMBL" id="PKI35051.1"/>
    </source>
</evidence>
<dbReference type="GO" id="GO:0016020">
    <property type="term" value="C:membrane"/>
    <property type="evidence" value="ECO:0007669"/>
    <property type="project" value="UniProtKB-SubCell"/>
</dbReference>
<dbReference type="Proteomes" id="UP000197138">
    <property type="component" value="Unassembled WGS sequence"/>
</dbReference>
<protein>
    <submittedName>
        <fullName evidence="8">Uncharacterized protein</fullName>
    </submittedName>
</protein>
<dbReference type="OrthoDB" id="8904098at2759"/>
<gene>
    <name evidence="8" type="ORF">CDL15_Pgr002785</name>
    <name evidence="9" type="ORF">CRG98_044566</name>
</gene>
<evidence type="ECO:0000256" key="1">
    <source>
        <dbReference type="ARBA" id="ARBA00004141"/>
    </source>
</evidence>
<name>A0A218X0W2_PUNGR</name>
<dbReference type="GO" id="GO:0022857">
    <property type="term" value="F:transmembrane transporter activity"/>
    <property type="evidence" value="ECO:0007669"/>
    <property type="project" value="InterPro"/>
</dbReference>
<evidence type="ECO:0000256" key="7">
    <source>
        <dbReference type="SAM" id="Phobius"/>
    </source>
</evidence>
<dbReference type="EMBL" id="PGOL01005493">
    <property type="protein sequence ID" value="PKI35051.1"/>
    <property type="molecule type" value="Genomic_DNA"/>
</dbReference>
<dbReference type="Gene3D" id="1.20.1250.20">
    <property type="entry name" value="MFS general substrate transporter like domains"/>
    <property type="match status" value="1"/>
</dbReference>
<evidence type="ECO:0000256" key="5">
    <source>
        <dbReference type="ARBA" id="ARBA00023136"/>
    </source>
</evidence>
<evidence type="ECO:0000313" key="11">
    <source>
        <dbReference type="Proteomes" id="UP000233551"/>
    </source>
</evidence>
<evidence type="ECO:0000256" key="2">
    <source>
        <dbReference type="ARBA" id="ARBA00005982"/>
    </source>
</evidence>
<feature type="transmembrane region" description="Helical" evidence="7">
    <location>
        <begin position="212"/>
        <end position="234"/>
    </location>
</feature>